<dbReference type="Proteomes" id="UP000307201">
    <property type="component" value="Unassembled WGS sequence"/>
</dbReference>
<sequence>MKLNSQWTLIAGMAVVTYIPRLLPMLLLSKKEISPSFSRWMTYIPVSIFAALVASDIFFWNGTFNINPVINIKLLPSILVFLIAYKTKSLLWSIAIGLGGIALLAGIF</sequence>
<dbReference type="STRING" id="191770.SAMN04488013_11031"/>
<dbReference type="EMBL" id="JBGQQK010000013">
    <property type="protein sequence ID" value="MFL2102741.1"/>
    <property type="molecule type" value="Genomic_DNA"/>
</dbReference>
<evidence type="ECO:0000313" key="2">
    <source>
        <dbReference type="EMBL" id="MFL2102741.1"/>
    </source>
</evidence>
<dbReference type="EMBL" id="VBTE01000001">
    <property type="protein sequence ID" value="TLQ09623.1"/>
    <property type="molecule type" value="Genomic_DNA"/>
</dbReference>
<reference evidence="3 4" key="1">
    <citation type="submission" date="2019-05" db="EMBL/GenBank/DDBJ databases">
        <title>The metagenome of a microbial culture collection derived from dairy environment covers the genomic content of the human microbiome.</title>
        <authorList>
            <person name="Roder T."/>
            <person name="Wuthrich D."/>
            <person name="Sattari Z."/>
            <person name="Von Ah U."/>
            <person name="Bar C."/>
            <person name="Ronchi F."/>
            <person name="Macpherson A.J."/>
            <person name="Ganal-Vonarburg S.C."/>
            <person name="Bruggmann R."/>
            <person name="Vergeres G."/>
        </authorList>
    </citation>
    <scope>NUCLEOTIDE SEQUENCE [LARGE SCALE GENOMIC DNA]</scope>
    <source>
        <strain evidence="3 4">FAM 24235</strain>
    </source>
</reference>
<evidence type="ECO:0000313" key="5">
    <source>
        <dbReference type="Proteomes" id="UP001625374"/>
    </source>
</evidence>
<keyword evidence="5" id="KW-1185">Reference proteome</keyword>
<dbReference type="Proteomes" id="UP001625374">
    <property type="component" value="Unassembled WGS sequence"/>
</dbReference>
<keyword evidence="1" id="KW-0812">Transmembrane</keyword>
<keyword evidence="1" id="KW-0472">Membrane</keyword>
<evidence type="ECO:0000256" key="1">
    <source>
        <dbReference type="SAM" id="Phobius"/>
    </source>
</evidence>
<feature type="transmembrane region" description="Helical" evidence="1">
    <location>
        <begin position="6"/>
        <end position="28"/>
    </location>
</feature>
<dbReference type="GeneID" id="96910952"/>
<comment type="caution">
    <text evidence="3">The sequence shown here is derived from an EMBL/GenBank/DDBJ whole genome shotgun (WGS) entry which is preliminary data.</text>
</comment>
<dbReference type="InterPro" id="IPR008407">
    <property type="entry name" value="Brnchd-chn_aa_trnsp_AzlD"/>
</dbReference>
<feature type="transmembrane region" description="Helical" evidence="1">
    <location>
        <begin position="90"/>
        <end position="107"/>
    </location>
</feature>
<reference evidence="2 5" key="2">
    <citation type="submission" date="2024-08" db="EMBL/GenBank/DDBJ databases">
        <authorList>
            <person name="Arias E."/>
        </authorList>
    </citation>
    <scope>NUCLEOTIDE SEQUENCE [LARGE SCALE GENOMIC DNA]</scope>
    <source>
        <strain evidence="2 5">FAM 24106</strain>
    </source>
</reference>
<proteinExistence type="predicted"/>
<feature type="transmembrane region" description="Helical" evidence="1">
    <location>
        <begin position="66"/>
        <end position="85"/>
    </location>
</feature>
<evidence type="ECO:0000313" key="3">
    <source>
        <dbReference type="EMBL" id="TLQ09623.1"/>
    </source>
</evidence>
<gene>
    <name evidence="2" type="ORF">ACEN37_05680</name>
    <name evidence="3" type="ORF">FEZ48_00300</name>
</gene>
<keyword evidence="1" id="KW-1133">Transmembrane helix</keyword>
<feature type="transmembrane region" description="Helical" evidence="1">
    <location>
        <begin position="40"/>
        <end position="60"/>
    </location>
</feature>
<dbReference type="RefSeq" id="WP_087058105.1">
    <property type="nucleotide sequence ID" value="NZ_BJVX01000005.1"/>
</dbReference>
<organism evidence="3 4">
    <name type="scientific">Marinilactibacillus psychrotolerans</name>
    <dbReference type="NCBI Taxonomy" id="191770"/>
    <lineage>
        <taxon>Bacteria</taxon>
        <taxon>Bacillati</taxon>
        <taxon>Bacillota</taxon>
        <taxon>Bacilli</taxon>
        <taxon>Lactobacillales</taxon>
        <taxon>Carnobacteriaceae</taxon>
        <taxon>Marinilactibacillus</taxon>
    </lineage>
</organism>
<dbReference type="AlphaFoldDB" id="A0A5R9C894"/>
<dbReference type="Pfam" id="PF05437">
    <property type="entry name" value="AzlD"/>
    <property type="match status" value="1"/>
</dbReference>
<name>A0A5R9C894_9LACT</name>
<accession>A0A5R9C894</accession>
<protein>
    <submittedName>
        <fullName evidence="3">AzlD domain-containing protein</fullName>
    </submittedName>
</protein>
<evidence type="ECO:0000313" key="4">
    <source>
        <dbReference type="Proteomes" id="UP000307201"/>
    </source>
</evidence>
<dbReference type="OrthoDB" id="7870017at2"/>